<protein>
    <submittedName>
        <fullName evidence="1">Uncharacterized protein</fullName>
    </submittedName>
</protein>
<sequence>MMLSGSGYETPPNNDFVRKYRNCQRDDNSASTSRENMWNRPKCNLGATTIKDHIIQVSLNHLYTPLVYGDMWKGSEGNMGEMRAGNKGVKELKEERWRRMMIRQTNKMERETSIWEVGEISTKK</sequence>
<evidence type="ECO:0000313" key="2">
    <source>
        <dbReference type="Proteomes" id="UP000027135"/>
    </source>
</evidence>
<dbReference type="AlphaFoldDB" id="A0A067RJD5"/>
<name>A0A067RJD5_ZOONE</name>
<evidence type="ECO:0000313" key="1">
    <source>
        <dbReference type="EMBL" id="KDR23981.1"/>
    </source>
</evidence>
<dbReference type="InParanoid" id="A0A067RJD5"/>
<dbReference type="Proteomes" id="UP000027135">
    <property type="component" value="Unassembled WGS sequence"/>
</dbReference>
<keyword evidence="2" id="KW-1185">Reference proteome</keyword>
<organism evidence="1 2">
    <name type="scientific">Zootermopsis nevadensis</name>
    <name type="common">Dampwood termite</name>
    <dbReference type="NCBI Taxonomy" id="136037"/>
    <lineage>
        <taxon>Eukaryota</taxon>
        <taxon>Metazoa</taxon>
        <taxon>Ecdysozoa</taxon>
        <taxon>Arthropoda</taxon>
        <taxon>Hexapoda</taxon>
        <taxon>Insecta</taxon>
        <taxon>Pterygota</taxon>
        <taxon>Neoptera</taxon>
        <taxon>Polyneoptera</taxon>
        <taxon>Dictyoptera</taxon>
        <taxon>Blattodea</taxon>
        <taxon>Blattoidea</taxon>
        <taxon>Termitoidae</taxon>
        <taxon>Termopsidae</taxon>
        <taxon>Zootermopsis</taxon>
    </lineage>
</organism>
<dbReference type="EMBL" id="KK852432">
    <property type="protein sequence ID" value="KDR23981.1"/>
    <property type="molecule type" value="Genomic_DNA"/>
</dbReference>
<accession>A0A067RJD5</accession>
<reference evidence="1 2" key="1">
    <citation type="journal article" date="2014" name="Nat. Commun.">
        <title>Molecular traces of alternative social organization in a termite genome.</title>
        <authorList>
            <person name="Terrapon N."/>
            <person name="Li C."/>
            <person name="Robertson H.M."/>
            <person name="Ji L."/>
            <person name="Meng X."/>
            <person name="Booth W."/>
            <person name="Chen Z."/>
            <person name="Childers C.P."/>
            <person name="Glastad K.M."/>
            <person name="Gokhale K."/>
            <person name="Gowin J."/>
            <person name="Gronenberg W."/>
            <person name="Hermansen R.A."/>
            <person name="Hu H."/>
            <person name="Hunt B.G."/>
            <person name="Huylmans A.K."/>
            <person name="Khalil S.M."/>
            <person name="Mitchell R.D."/>
            <person name="Munoz-Torres M.C."/>
            <person name="Mustard J.A."/>
            <person name="Pan H."/>
            <person name="Reese J.T."/>
            <person name="Scharf M.E."/>
            <person name="Sun F."/>
            <person name="Vogel H."/>
            <person name="Xiao J."/>
            <person name="Yang W."/>
            <person name="Yang Z."/>
            <person name="Yang Z."/>
            <person name="Zhou J."/>
            <person name="Zhu J."/>
            <person name="Brent C.S."/>
            <person name="Elsik C.G."/>
            <person name="Goodisman M.A."/>
            <person name="Liberles D.A."/>
            <person name="Roe R.M."/>
            <person name="Vargo E.L."/>
            <person name="Vilcinskas A."/>
            <person name="Wang J."/>
            <person name="Bornberg-Bauer E."/>
            <person name="Korb J."/>
            <person name="Zhang G."/>
            <person name="Liebig J."/>
        </authorList>
    </citation>
    <scope>NUCLEOTIDE SEQUENCE [LARGE SCALE GENOMIC DNA]</scope>
    <source>
        <tissue evidence="1">Whole organism</tissue>
    </source>
</reference>
<proteinExistence type="predicted"/>
<gene>
    <name evidence="1" type="ORF">L798_07918</name>
</gene>